<feature type="region of interest" description="Disordered" evidence="1">
    <location>
        <begin position="412"/>
        <end position="439"/>
    </location>
</feature>
<sequence length="439" mass="50317">MSPETDVNDHVPLEFLLGTRVRHYLPHSIAKRQGCINQRIFASSIHPRRREEQARQLLQRVLEDTCEIESSSELEVSPATSDRAALLKVINESSSTRLAEQETIFDDDNFQLNIEDARRSPVRIKTLKQLRNDDLRRQQKQVNSFHGYEQENRSFLDVAGAAARIPHTTTRQLRDLKMRVVKAKKNQEYQRTQELVGILQEQKDYTRIALHQHQQFAQALQRQKNPGVVSTSMLTLDTTGQLENGNSTGEMDQHRVMLPLQFQESYYEHHLPEEIEHPRKPVLAKLNFDARILSLSPQKHTRAMDSARESQSVSTATEEDTPDNSESDDDIEQVQKRLGDRQWEIFASSAANGVFYGGGFITKKPNYHHEKKIKPHSISSNSSNRLAQAAIEREFLKTVLDAQSVSILPLAQANKPALRRREASAVRRHSKHHKSPNNR</sequence>
<proteinExistence type="predicted"/>
<keyword evidence="3" id="KW-1185">Reference proteome</keyword>
<dbReference type="OrthoDB" id="128464at2759"/>
<name>A0A2P4WXF5_9STRA</name>
<feature type="compositionally biased region" description="Acidic residues" evidence="1">
    <location>
        <begin position="317"/>
        <end position="331"/>
    </location>
</feature>
<evidence type="ECO:0000313" key="2">
    <source>
        <dbReference type="EMBL" id="POM57980.1"/>
    </source>
</evidence>
<evidence type="ECO:0000256" key="1">
    <source>
        <dbReference type="SAM" id="MobiDB-lite"/>
    </source>
</evidence>
<feature type="region of interest" description="Disordered" evidence="1">
    <location>
        <begin position="297"/>
        <end position="331"/>
    </location>
</feature>
<reference evidence="2 3" key="1">
    <citation type="journal article" date="2017" name="Genome Biol. Evol.">
        <title>Phytophthora megakarya and P. palmivora, closely related causal agents of cacao black pod rot, underwent increases in genome sizes and gene numbers by different mechanisms.</title>
        <authorList>
            <person name="Ali S.S."/>
            <person name="Shao J."/>
            <person name="Lary D.J."/>
            <person name="Kronmiller B."/>
            <person name="Shen D."/>
            <person name="Strem M.D."/>
            <person name="Amoako-Attah I."/>
            <person name="Akrofi A.Y."/>
            <person name="Begoude B.A."/>
            <person name="Ten Hoopen G.M."/>
            <person name="Coulibaly K."/>
            <person name="Kebe B.I."/>
            <person name="Melnick R.L."/>
            <person name="Guiltinan M.J."/>
            <person name="Tyler B.M."/>
            <person name="Meinhardt L.W."/>
            <person name="Bailey B.A."/>
        </authorList>
    </citation>
    <scope>NUCLEOTIDE SEQUENCE [LARGE SCALE GENOMIC DNA]</scope>
    <source>
        <strain evidence="3">sbr112.9</strain>
    </source>
</reference>
<gene>
    <name evidence="2" type="ORF">PHPALM_37436</name>
</gene>
<comment type="caution">
    <text evidence="2">The sequence shown here is derived from an EMBL/GenBank/DDBJ whole genome shotgun (WGS) entry which is preliminary data.</text>
</comment>
<accession>A0A2P4WXF5</accession>
<dbReference type="Proteomes" id="UP000237271">
    <property type="component" value="Unassembled WGS sequence"/>
</dbReference>
<evidence type="ECO:0000313" key="3">
    <source>
        <dbReference type="Proteomes" id="UP000237271"/>
    </source>
</evidence>
<dbReference type="EMBL" id="NCKW01020418">
    <property type="protein sequence ID" value="POM57980.1"/>
    <property type="molecule type" value="Genomic_DNA"/>
</dbReference>
<organism evidence="2 3">
    <name type="scientific">Phytophthora palmivora</name>
    <dbReference type="NCBI Taxonomy" id="4796"/>
    <lineage>
        <taxon>Eukaryota</taxon>
        <taxon>Sar</taxon>
        <taxon>Stramenopiles</taxon>
        <taxon>Oomycota</taxon>
        <taxon>Peronosporomycetes</taxon>
        <taxon>Peronosporales</taxon>
        <taxon>Peronosporaceae</taxon>
        <taxon>Phytophthora</taxon>
    </lineage>
</organism>
<dbReference type="AlphaFoldDB" id="A0A2P4WXF5"/>
<protein>
    <submittedName>
        <fullName evidence="2">Uncharacterized protein</fullName>
    </submittedName>
</protein>
<feature type="compositionally biased region" description="Basic residues" evidence="1">
    <location>
        <begin position="426"/>
        <end position="439"/>
    </location>
</feature>